<gene>
    <name evidence="2" type="ORF">Vau01_059870</name>
</gene>
<comment type="caution">
    <text evidence="2">The sequence shown here is derived from an EMBL/GenBank/DDBJ whole genome shotgun (WGS) entry which is preliminary data.</text>
</comment>
<accession>A0A8J3Z6S1</accession>
<dbReference type="Proteomes" id="UP000612585">
    <property type="component" value="Unassembled WGS sequence"/>
</dbReference>
<evidence type="ECO:0000313" key="2">
    <source>
        <dbReference type="EMBL" id="GIJ58471.1"/>
    </source>
</evidence>
<proteinExistence type="predicted"/>
<dbReference type="AlphaFoldDB" id="A0A8J3Z6S1"/>
<reference evidence="2" key="1">
    <citation type="submission" date="2021-01" db="EMBL/GenBank/DDBJ databases">
        <title>Whole genome shotgun sequence of Virgisporangium aurantiacum NBRC 16421.</title>
        <authorList>
            <person name="Komaki H."/>
            <person name="Tamura T."/>
        </authorList>
    </citation>
    <scope>NUCLEOTIDE SEQUENCE</scope>
    <source>
        <strain evidence="2">NBRC 16421</strain>
    </source>
</reference>
<organism evidence="2 3">
    <name type="scientific">Virgisporangium aurantiacum</name>
    <dbReference type="NCBI Taxonomy" id="175570"/>
    <lineage>
        <taxon>Bacteria</taxon>
        <taxon>Bacillati</taxon>
        <taxon>Actinomycetota</taxon>
        <taxon>Actinomycetes</taxon>
        <taxon>Micromonosporales</taxon>
        <taxon>Micromonosporaceae</taxon>
        <taxon>Virgisporangium</taxon>
    </lineage>
</organism>
<name>A0A8J3Z6S1_9ACTN</name>
<sequence length="51" mass="5484">MHADGTATDAGFALRDRVERHTGEPARAGDRAGGRCWWGQARSVCTPRSDA</sequence>
<protein>
    <submittedName>
        <fullName evidence="2">Uncharacterized protein</fullName>
    </submittedName>
</protein>
<dbReference type="EMBL" id="BOPG01000037">
    <property type="protein sequence ID" value="GIJ58471.1"/>
    <property type="molecule type" value="Genomic_DNA"/>
</dbReference>
<keyword evidence="3" id="KW-1185">Reference proteome</keyword>
<evidence type="ECO:0000313" key="3">
    <source>
        <dbReference type="Proteomes" id="UP000612585"/>
    </source>
</evidence>
<evidence type="ECO:0000256" key="1">
    <source>
        <dbReference type="SAM" id="MobiDB-lite"/>
    </source>
</evidence>
<feature type="compositionally biased region" description="Basic and acidic residues" evidence="1">
    <location>
        <begin position="14"/>
        <end position="33"/>
    </location>
</feature>
<feature type="region of interest" description="Disordered" evidence="1">
    <location>
        <begin position="1"/>
        <end position="33"/>
    </location>
</feature>